<dbReference type="PRINTS" id="PR00081">
    <property type="entry name" value="GDHRDH"/>
</dbReference>
<gene>
    <name evidence="9" type="ORF">SYNPS1DRAFT_25375</name>
</gene>
<evidence type="ECO:0000256" key="8">
    <source>
        <dbReference type="RuleBase" id="RU000363"/>
    </source>
</evidence>
<evidence type="ECO:0000256" key="6">
    <source>
        <dbReference type="ARBA" id="ARBA00023098"/>
    </source>
</evidence>
<evidence type="ECO:0000256" key="4">
    <source>
        <dbReference type="ARBA" id="ARBA00022857"/>
    </source>
</evidence>
<dbReference type="Pfam" id="PF00106">
    <property type="entry name" value="adh_short"/>
    <property type="match status" value="1"/>
</dbReference>
<protein>
    <recommendedName>
        <fullName evidence="11">Very-long-chain 3-oxoacyl-CoA reductase</fullName>
    </recommendedName>
</protein>
<keyword evidence="3" id="KW-0276">Fatty acid metabolism</keyword>
<accession>A0A4P9YS81</accession>
<dbReference type="InterPro" id="IPR036291">
    <property type="entry name" value="NAD(P)-bd_dom_sf"/>
</dbReference>
<dbReference type="InterPro" id="IPR002347">
    <property type="entry name" value="SDR_fam"/>
</dbReference>
<keyword evidence="5" id="KW-0560">Oxidoreductase</keyword>
<dbReference type="Proteomes" id="UP000278143">
    <property type="component" value="Unassembled WGS sequence"/>
</dbReference>
<keyword evidence="2" id="KW-0444">Lipid biosynthesis</keyword>
<dbReference type="SUPFAM" id="SSF51735">
    <property type="entry name" value="NAD(P)-binding Rossmann-fold domains"/>
    <property type="match status" value="1"/>
</dbReference>
<dbReference type="GO" id="GO:0005783">
    <property type="term" value="C:endoplasmic reticulum"/>
    <property type="evidence" value="ECO:0007669"/>
    <property type="project" value="TreeGrafter"/>
</dbReference>
<dbReference type="PANTHER" id="PTHR43086:SF2">
    <property type="entry name" value="HYDROXYSTEROID DEHYDROGENASE-LIKE PROTEIN 1"/>
    <property type="match status" value="1"/>
</dbReference>
<dbReference type="CDD" id="cd05356">
    <property type="entry name" value="17beta-HSD1_like_SDR_c"/>
    <property type="match status" value="1"/>
</dbReference>
<evidence type="ECO:0000313" key="10">
    <source>
        <dbReference type="Proteomes" id="UP000278143"/>
    </source>
</evidence>
<dbReference type="PRINTS" id="PR00080">
    <property type="entry name" value="SDRFAMILY"/>
</dbReference>
<evidence type="ECO:0000256" key="1">
    <source>
        <dbReference type="ARBA" id="ARBA00005194"/>
    </source>
</evidence>
<organism evidence="9 10">
    <name type="scientific">Syncephalis pseudoplumigaleata</name>
    <dbReference type="NCBI Taxonomy" id="1712513"/>
    <lineage>
        <taxon>Eukaryota</taxon>
        <taxon>Fungi</taxon>
        <taxon>Fungi incertae sedis</taxon>
        <taxon>Zoopagomycota</taxon>
        <taxon>Zoopagomycotina</taxon>
        <taxon>Zoopagomycetes</taxon>
        <taxon>Zoopagales</taxon>
        <taxon>Piptocephalidaceae</taxon>
        <taxon>Syncephalis</taxon>
    </lineage>
</organism>
<keyword evidence="7" id="KW-0275">Fatty acid biosynthesis</keyword>
<dbReference type="PROSITE" id="PS00061">
    <property type="entry name" value="ADH_SHORT"/>
    <property type="match status" value="1"/>
</dbReference>
<keyword evidence="10" id="KW-1185">Reference proteome</keyword>
<dbReference type="InterPro" id="IPR020904">
    <property type="entry name" value="Sc_DH/Rdtase_CS"/>
</dbReference>
<dbReference type="GO" id="GO:0016491">
    <property type="term" value="F:oxidoreductase activity"/>
    <property type="evidence" value="ECO:0007669"/>
    <property type="project" value="UniProtKB-KW"/>
</dbReference>
<evidence type="ECO:0000256" key="2">
    <source>
        <dbReference type="ARBA" id="ARBA00022516"/>
    </source>
</evidence>
<dbReference type="OrthoDB" id="5545019at2759"/>
<dbReference type="PIRSF" id="PIRSF000126">
    <property type="entry name" value="11-beta-HSD1"/>
    <property type="match status" value="1"/>
</dbReference>
<name>A0A4P9YS81_9FUNG</name>
<dbReference type="FunFam" id="3.40.50.720:FF:000137">
    <property type="entry name" value="Hydroxysteroid (17-beta) dehydrogenase 3"/>
    <property type="match status" value="1"/>
</dbReference>
<dbReference type="PANTHER" id="PTHR43086">
    <property type="entry name" value="VERY-LONG-CHAIN 3-OXOOACYL-COA REDUCTASE"/>
    <property type="match status" value="1"/>
</dbReference>
<sequence length="270" mass="29725">MTRPFVALSKFGAKKGVWAVITGCTDGIGKAYADQLAAAGFNVVLVSRTLSKLQDVQQEIEAKHKVETKVVSIDFAHATPDDYDRLRTAISDIPVGVLVNNVGTNHEFPVRFQDEDDKVIEAIVEVNVMAQLRVTKLVVPRMVERKNGLILNIGSMSAVSPTPLLSVYSGSKSFLRVWSQTLGEELASQGILVECVNAYFVVSSMSKVRRASYAIPSADTYVRSALKRIGLHGGSAVPFNNSPYLPHAIIDWLVERVLPRRLMLTYNHRT</sequence>
<proteinExistence type="inferred from homology"/>
<evidence type="ECO:0000256" key="5">
    <source>
        <dbReference type="ARBA" id="ARBA00023002"/>
    </source>
</evidence>
<dbReference type="Gene3D" id="3.40.50.720">
    <property type="entry name" value="NAD(P)-binding Rossmann-like Domain"/>
    <property type="match status" value="1"/>
</dbReference>
<reference evidence="10" key="1">
    <citation type="journal article" date="2018" name="Nat. Microbiol.">
        <title>Leveraging single-cell genomics to expand the fungal tree of life.</title>
        <authorList>
            <person name="Ahrendt S.R."/>
            <person name="Quandt C.A."/>
            <person name="Ciobanu D."/>
            <person name="Clum A."/>
            <person name="Salamov A."/>
            <person name="Andreopoulos B."/>
            <person name="Cheng J.F."/>
            <person name="Woyke T."/>
            <person name="Pelin A."/>
            <person name="Henrissat B."/>
            <person name="Reynolds N.K."/>
            <person name="Benny G.L."/>
            <person name="Smith M.E."/>
            <person name="James T.Y."/>
            <person name="Grigoriev I.V."/>
        </authorList>
    </citation>
    <scope>NUCLEOTIDE SEQUENCE [LARGE SCALE GENOMIC DNA]</scope>
    <source>
        <strain evidence="10">Benny S71-1</strain>
    </source>
</reference>
<comment type="pathway">
    <text evidence="1">Lipid metabolism; fatty acid biosynthesis.</text>
</comment>
<evidence type="ECO:0000256" key="7">
    <source>
        <dbReference type="ARBA" id="ARBA00023160"/>
    </source>
</evidence>
<dbReference type="EMBL" id="KZ991709">
    <property type="protein sequence ID" value="RKP22756.1"/>
    <property type="molecule type" value="Genomic_DNA"/>
</dbReference>
<keyword evidence="4" id="KW-0521">NADP</keyword>
<evidence type="ECO:0000256" key="3">
    <source>
        <dbReference type="ARBA" id="ARBA00022832"/>
    </source>
</evidence>
<comment type="similarity">
    <text evidence="8">Belongs to the short-chain dehydrogenases/reductases (SDR) family.</text>
</comment>
<evidence type="ECO:0000313" key="9">
    <source>
        <dbReference type="EMBL" id="RKP22756.1"/>
    </source>
</evidence>
<keyword evidence="6" id="KW-0443">Lipid metabolism</keyword>
<dbReference type="AlphaFoldDB" id="A0A4P9YS81"/>
<evidence type="ECO:0008006" key="11">
    <source>
        <dbReference type="Google" id="ProtNLM"/>
    </source>
</evidence>
<dbReference type="GO" id="GO:0030497">
    <property type="term" value="P:fatty acid elongation"/>
    <property type="evidence" value="ECO:0007669"/>
    <property type="project" value="TreeGrafter"/>
</dbReference>